<keyword evidence="5 8" id="KW-0378">Hydrolase</keyword>
<dbReference type="RefSeq" id="WP_054837108.1">
    <property type="nucleotide sequence ID" value="NZ_BBBA01000024.1"/>
</dbReference>
<dbReference type="AlphaFoldDB" id="A0A2U9IWH5"/>
<dbReference type="Gene3D" id="3.30.70.240">
    <property type="match status" value="1"/>
</dbReference>
<dbReference type="PANTHER" id="PTHR34405">
    <property type="entry name" value="CRISPR-ASSOCIATED ENDORIBONUCLEASE CAS2"/>
    <property type="match status" value="1"/>
</dbReference>
<proteinExistence type="inferred from homology"/>
<dbReference type="PANTHER" id="PTHR34405:SF3">
    <property type="entry name" value="CRISPR-ASSOCIATED ENDORIBONUCLEASE CAS2 3"/>
    <property type="match status" value="1"/>
</dbReference>
<keyword evidence="3 8" id="KW-0479">Metal-binding</keyword>
<evidence type="ECO:0000256" key="5">
    <source>
        <dbReference type="ARBA" id="ARBA00022801"/>
    </source>
</evidence>
<dbReference type="EC" id="3.1.-.-" evidence="8"/>
<name>A0A2U9IWH5_9CREN</name>
<evidence type="ECO:0000256" key="1">
    <source>
        <dbReference type="ARBA" id="ARBA00001946"/>
    </source>
</evidence>
<comment type="cofactor">
    <cofactor evidence="1 8">
        <name>Mg(2+)</name>
        <dbReference type="ChEBI" id="CHEBI:18420"/>
    </cofactor>
</comment>
<dbReference type="InterPro" id="IPR019199">
    <property type="entry name" value="Virulence_VapD/CRISPR_Cas2"/>
</dbReference>
<dbReference type="EMBL" id="CP029287">
    <property type="protein sequence ID" value="AWS00432.1"/>
    <property type="molecule type" value="Genomic_DNA"/>
</dbReference>
<sequence length="98" mass="11596">MLYLVFYDISSDDLRNKVSNFLKQKGLERVQYSVFLGDLNNSRLRDLEVGLRMIGKRKGGEDERFLVMIVPVTENQFRQRIVISWELGKRDEEGEVIW</sequence>
<dbReference type="Proteomes" id="UP000247586">
    <property type="component" value="Chromosome"/>
</dbReference>
<keyword evidence="2 8" id="KW-0540">Nuclease</keyword>
<evidence type="ECO:0000256" key="4">
    <source>
        <dbReference type="ARBA" id="ARBA00022759"/>
    </source>
</evidence>
<reference evidence="10" key="2">
    <citation type="submission" date="2020-03" db="EMBL/GenBank/DDBJ databases">
        <title>Complete Genome Sequences of Extremely Thermoacidophilic, Metal-Mobilizing Type-Strain Members of the Archaeal Family Sulfolobaceae: Acidianus brierleyi DSM-1651T, Acidianus sulfidivorans DSM-18786T, Metallosphaera hakonensis DSM-7519T, and Metallosphaera prunae DSM-10039T.</title>
        <authorList>
            <person name="Counts J.A."/>
            <person name="Kelly R.M."/>
        </authorList>
    </citation>
    <scope>NUCLEOTIDE SEQUENCE [LARGE SCALE GENOMIC DNA]</scope>
    <source>
        <strain evidence="10">HO1-1</strain>
    </source>
</reference>
<evidence type="ECO:0000313" key="10">
    <source>
        <dbReference type="Proteomes" id="UP000247586"/>
    </source>
</evidence>
<reference evidence="10" key="3">
    <citation type="submission" date="2020-03" db="EMBL/GenBank/DDBJ databases">
        <title>Sequencing and Assembly of Multiple Reported Metal-Biooxidizing Members of the Extremely Thermoacidophilic Archaeal Family Sulfolobaceae.</title>
        <authorList>
            <person name="Counts J.A."/>
            <person name="Kelly R.M."/>
        </authorList>
    </citation>
    <scope>NUCLEOTIDE SEQUENCE [LARGE SCALE GENOMIC DNA]</scope>
    <source>
        <strain evidence="10">HO1-1</strain>
    </source>
</reference>
<dbReference type="HAMAP" id="MF_01471">
    <property type="entry name" value="Cas2"/>
    <property type="match status" value="1"/>
</dbReference>
<comment type="function">
    <text evidence="8">CRISPR (clustered regularly interspaced short palindromic repeat), is an adaptive immune system that provides protection against mobile genetic elements (viruses, transposable elements and conjugative plasmids). CRISPR clusters contain sequences complementary to antecedent mobile elements and target invading nucleic acids. CRISPR clusters are transcribed and processed into CRISPR RNA (crRNA). Functions as a ssRNA-specific endoribonuclease. Involved in the integration of spacer DNA into the CRISPR cassette.</text>
</comment>
<protein>
    <recommendedName>
        <fullName evidence="8">CRISPR-associated endoribonuclease Cas2</fullName>
        <ecNumber evidence="8">3.1.-.-</ecNumber>
    </recommendedName>
</protein>
<dbReference type="GeneID" id="36836272"/>
<keyword evidence="7 8" id="KW-0051">Antiviral defense</keyword>
<keyword evidence="4 8" id="KW-0255">Endonuclease</keyword>
<dbReference type="GO" id="GO:0004521">
    <property type="term" value="F:RNA endonuclease activity"/>
    <property type="evidence" value="ECO:0007669"/>
    <property type="project" value="InterPro"/>
</dbReference>
<evidence type="ECO:0000256" key="2">
    <source>
        <dbReference type="ARBA" id="ARBA00022722"/>
    </source>
</evidence>
<dbReference type="CDD" id="cd09725">
    <property type="entry name" value="Cas2_I_II_III"/>
    <property type="match status" value="1"/>
</dbReference>
<accession>A0A2U9IWH5</accession>
<gene>
    <name evidence="8 9" type="primary">cas2</name>
    <name evidence="9" type="ORF">DFR87_12975</name>
</gene>
<comment type="similarity">
    <text evidence="8">Belongs to the CRISPR-associated endoribonuclease Cas2 protein family.</text>
</comment>
<keyword evidence="6 8" id="KW-0460">Magnesium</keyword>
<dbReference type="GO" id="GO:0043571">
    <property type="term" value="P:maintenance of CRISPR repeat elements"/>
    <property type="evidence" value="ECO:0007669"/>
    <property type="project" value="UniProtKB-UniRule"/>
</dbReference>
<dbReference type="OrthoDB" id="75992at2157"/>
<dbReference type="GO" id="GO:0046872">
    <property type="term" value="F:metal ion binding"/>
    <property type="evidence" value="ECO:0007669"/>
    <property type="project" value="UniProtKB-UniRule"/>
</dbReference>
<evidence type="ECO:0000256" key="3">
    <source>
        <dbReference type="ARBA" id="ARBA00022723"/>
    </source>
</evidence>
<dbReference type="InterPro" id="IPR021127">
    <property type="entry name" value="CRISPR_associated_Cas2"/>
</dbReference>
<dbReference type="Pfam" id="PF09827">
    <property type="entry name" value="CRISPR_Cas2"/>
    <property type="match status" value="1"/>
</dbReference>
<comment type="subunit">
    <text evidence="8">Homodimer, forms a heterotetramer with a Cas1 homodimer.</text>
</comment>
<evidence type="ECO:0000256" key="7">
    <source>
        <dbReference type="ARBA" id="ARBA00023118"/>
    </source>
</evidence>
<evidence type="ECO:0000256" key="8">
    <source>
        <dbReference type="HAMAP-Rule" id="MF_01471"/>
    </source>
</evidence>
<dbReference type="NCBIfam" id="TIGR01573">
    <property type="entry name" value="cas2"/>
    <property type="match status" value="1"/>
</dbReference>
<dbReference type="SUPFAM" id="SSF143430">
    <property type="entry name" value="TTP0101/SSO1404-like"/>
    <property type="match status" value="1"/>
</dbReference>
<dbReference type="GO" id="GO:0016787">
    <property type="term" value="F:hydrolase activity"/>
    <property type="evidence" value="ECO:0007669"/>
    <property type="project" value="UniProtKB-KW"/>
</dbReference>
<dbReference type="STRING" id="1293036.GCA_001315825_02419"/>
<dbReference type="GO" id="GO:0051607">
    <property type="term" value="P:defense response to virus"/>
    <property type="evidence" value="ECO:0007669"/>
    <property type="project" value="UniProtKB-UniRule"/>
</dbReference>
<reference evidence="9 10" key="1">
    <citation type="submission" date="2018-05" db="EMBL/GenBank/DDBJ databases">
        <title>Complete Genome Sequences of Extremely Thermoacidophilic, Metal-Mobilizing Type-Strain Members of the Archaeal Family Sulfolobaceae: Acidianus brierleyi DSM-1651T, Acidianus sulfidivorans DSM-18786T, Metallosphaera hakonensis DSM-7519T, and Metallosphaera prunae DSM-10039T.</title>
        <authorList>
            <person name="Counts J.A."/>
            <person name="Kelly R.M."/>
        </authorList>
    </citation>
    <scope>NUCLEOTIDE SEQUENCE [LARGE SCALE GENOMIC DNA]</scope>
    <source>
        <strain evidence="9 10">HO1-1</strain>
    </source>
</reference>
<organism evidence="9 10">
    <name type="scientific">Metallosphaera hakonensis JCM 8857 = DSM 7519</name>
    <dbReference type="NCBI Taxonomy" id="1293036"/>
    <lineage>
        <taxon>Archaea</taxon>
        <taxon>Thermoproteota</taxon>
        <taxon>Thermoprotei</taxon>
        <taxon>Sulfolobales</taxon>
        <taxon>Sulfolobaceae</taxon>
        <taxon>Metallosphaera</taxon>
    </lineage>
</organism>
<keyword evidence="10" id="KW-1185">Reference proteome</keyword>
<evidence type="ECO:0000256" key="6">
    <source>
        <dbReference type="ARBA" id="ARBA00022842"/>
    </source>
</evidence>
<feature type="binding site" evidence="8">
    <location>
        <position position="8"/>
    </location>
    <ligand>
        <name>Mg(2+)</name>
        <dbReference type="ChEBI" id="CHEBI:18420"/>
        <note>catalytic</note>
    </ligand>
</feature>
<evidence type="ECO:0000313" key="9">
    <source>
        <dbReference type="EMBL" id="AWS00432.1"/>
    </source>
</evidence>
<dbReference type="KEGG" id="mhk:DFR87_12975"/>